<dbReference type="EMBL" id="AQFT01000117">
    <property type="protein sequence ID" value="EMZ22803.1"/>
    <property type="molecule type" value="Genomic_DNA"/>
</dbReference>
<evidence type="ECO:0000313" key="2">
    <source>
        <dbReference type="EMBL" id="EMZ22803.1"/>
    </source>
</evidence>
<protein>
    <submittedName>
        <fullName evidence="2">Uncharacterized protein</fullName>
    </submittedName>
</protein>
<comment type="caution">
    <text evidence="2">The sequence shown here is derived from an EMBL/GenBank/DDBJ whole genome shotgun (WGS) entry which is preliminary data.</text>
</comment>
<feature type="chain" id="PRO_5004114230" evidence="1">
    <location>
        <begin position="23"/>
        <end position="263"/>
    </location>
</feature>
<keyword evidence="3" id="KW-1185">Reference proteome</keyword>
<reference evidence="2 3" key="1">
    <citation type="journal article" date="2014" name="Genome Announc.">
        <title>Draft genome sequences of the altered schaedler flora, a defined bacterial community from gnotobiotic mice.</title>
        <authorList>
            <person name="Wannemuehler M.J."/>
            <person name="Overstreet A.M."/>
            <person name="Ward D.V."/>
            <person name="Phillips G.J."/>
        </authorList>
    </citation>
    <scope>NUCLEOTIDE SEQUENCE [LARGE SCALE GENOMIC DNA]</scope>
    <source>
        <strain evidence="2 3">ASF492</strain>
    </source>
</reference>
<proteinExistence type="predicted"/>
<dbReference type="AlphaFoldDB" id="N2A8M5"/>
<sequence length="263" mass="28337">MMTKKILPALLTASFIFTSVHAAAGPQITAYAKSAVTFHTGAAYNETMGIQTQKINSLKIPKGCTGTIYSPDVSSTEDALTSANTKIAGISTLHQGMGWVVHAKNTGKTTLRYKKGSHTGKLDVEVLPALKLTALKKSAKVSGDKLYLTVKYKNGTDTAITIEGVDIGRSQILFEGEKEPSKESSEAIIPSRWIAKKVTIPAGKTKSVTVTEPVSKKGTIKKFDYPSVYLKYHNVYFSTTPDRSRAVSGVACHDTTSFAAYHK</sequence>
<keyword evidence="1" id="KW-0732">Signal</keyword>
<name>N2A8M5_9FIRM</name>
<evidence type="ECO:0000313" key="3">
    <source>
        <dbReference type="Proteomes" id="UP000012589"/>
    </source>
</evidence>
<gene>
    <name evidence="2" type="ORF">C823_03848</name>
</gene>
<organism evidence="2 3">
    <name type="scientific">Eubacterium plexicaudatum ASF492</name>
    <dbReference type="NCBI Taxonomy" id="1235802"/>
    <lineage>
        <taxon>Bacteria</taxon>
        <taxon>Bacillati</taxon>
        <taxon>Bacillota</taxon>
        <taxon>Clostridia</taxon>
        <taxon>Eubacteriales</taxon>
        <taxon>Eubacteriaceae</taxon>
        <taxon>Eubacterium</taxon>
    </lineage>
</organism>
<dbReference type="PATRIC" id="fig|1235802.3.peg.4069"/>
<dbReference type="HOGENOM" id="CLU_1056657_0_0_9"/>
<accession>N2A8M5</accession>
<dbReference type="Proteomes" id="UP000012589">
    <property type="component" value="Unassembled WGS sequence"/>
</dbReference>
<evidence type="ECO:0000256" key="1">
    <source>
        <dbReference type="SAM" id="SignalP"/>
    </source>
</evidence>
<feature type="signal peptide" evidence="1">
    <location>
        <begin position="1"/>
        <end position="22"/>
    </location>
</feature>